<evidence type="ECO:0000313" key="2">
    <source>
        <dbReference type="Proteomes" id="UP000467322"/>
    </source>
</evidence>
<sequence length="97" mass="10760">MRRLVPLALVALAACNSPSPKFMSGAQQEVTVESSTFAVWRVDDRVEVIRTSREFRPRLSVVHDRARVAIRQATGCRVWKGTLKGDHAVIEARLACG</sequence>
<comment type="caution">
    <text evidence="1">The sequence shown here is derived from an EMBL/GenBank/DDBJ whole genome shotgun (WGS) entry which is preliminary data.</text>
</comment>
<dbReference type="RefSeq" id="WP_161351704.1">
    <property type="nucleotide sequence ID" value="NZ_WTUX01000012.1"/>
</dbReference>
<keyword evidence="2" id="KW-1185">Reference proteome</keyword>
<accession>A0A845LZV4</accession>
<name>A0A845LZV4_9RHOB</name>
<dbReference type="Proteomes" id="UP000467322">
    <property type="component" value="Unassembled WGS sequence"/>
</dbReference>
<dbReference type="EMBL" id="WTUX01000012">
    <property type="protein sequence ID" value="MZR13580.1"/>
    <property type="molecule type" value="Genomic_DNA"/>
</dbReference>
<dbReference type="AlphaFoldDB" id="A0A845LZV4"/>
<proteinExistence type="predicted"/>
<protein>
    <submittedName>
        <fullName evidence="1">Uncharacterized protein</fullName>
    </submittedName>
</protein>
<gene>
    <name evidence="1" type="ORF">GQE99_11190</name>
</gene>
<organism evidence="1 2">
    <name type="scientific">Maritimibacter harenae</name>
    <dbReference type="NCBI Taxonomy" id="2606218"/>
    <lineage>
        <taxon>Bacteria</taxon>
        <taxon>Pseudomonadati</taxon>
        <taxon>Pseudomonadota</taxon>
        <taxon>Alphaproteobacteria</taxon>
        <taxon>Rhodobacterales</taxon>
        <taxon>Roseobacteraceae</taxon>
        <taxon>Maritimibacter</taxon>
    </lineage>
</organism>
<evidence type="ECO:0000313" key="1">
    <source>
        <dbReference type="EMBL" id="MZR13580.1"/>
    </source>
</evidence>
<dbReference type="PROSITE" id="PS51257">
    <property type="entry name" value="PROKAR_LIPOPROTEIN"/>
    <property type="match status" value="1"/>
</dbReference>
<reference evidence="1 2" key="1">
    <citation type="submission" date="2019-12" db="EMBL/GenBank/DDBJ databases">
        <title>Maritimibacter sp. nov. sp. isolated from sea sand.</title>
        <authorList>
            <person name="Kim J."/>
            <person name="Jeong S.E."/>
            <person name="Jung H.S."/>
            <person name="Jeon C.O."/>
        </authorList>
    </citation>
    <scope>NUCLEOTIDE SEQUENCE [LARGE SCALE GENOMIC DNA]</scope>
    <source>
        <strain evidence="1 2">DP07</strain>
    </source>
</reference>